<protein>
    <submittedName>
        <fullName evidence="2">Uncharacterized protein</fullName>
    </submittedName>
</protein>
<dbReference type="RefSeq" id="XP_009054337.1">
    <property type="nucleotide sequence ID" value="XM_009056089.1"/>
</dbReference>
<proteinExistence type="predicted"/>
<feature type="coiled-coil region" evidence="1">
    <location>
        <begin position="136"/>
        <end position="163"/>
    </location>
</feature>
<gene>
    <name evidence="2" type="ORF">LOTGIDRAFT_232226</name>
</gene>
<evidence type="ECO:0000256" key="1">
    <source>
        <dbReference type="SAM" id="Coils"/>
    </source>
</evidence>
<dbReference type="CTD" id="20248846"/>
<dbReference type="Proteomes" id="UP000030746">
    <property type="component" value="Unassembled WGS sequence"/>
</dbReference>
<dbReference type="GeneID" id="20248846"/>
<dbReference type="PANTHER" id="PTHR46606:SF5">
    <property type="entry name" value="SHOOTIN-1"/>
    <property type="match status" value="1"/>
</dbReference>
<keyword evidence="1" id="KW-0175">Coiled coil</keyword>
<evidence type="ECO:0000313" key="2">
    <source>
        <dbReference type="EMBL" id="ESO95149.1"/>
    </source>
</evidence>
<dbReference type="GO" id="GO:0031252">
    <property type="term" value="C:cell leading edge"/>
    <property type="evidence" value="ECO:0007669"/>
    <property type="project" value="TreeGrafter"/>
</dbReference>
<dbReference type="EMBL" id="KB201701">
    <property type="protein sequence ID" value="ESO95149.1"/>
    <property type="molecule type" value="Genomic_DNA"/>
</dbReference>
<keyword evidence="3" id="KW-1185">Reference proteome</keyword>
<reference evidence="2 3" key="1">
    <citation type="journal article" date="2013" name="Nature">
        <title>Insights into bilaterian evolution from three spiralian genomes.</title>
        <authorList>
            <person name="Simakov O."/>
            <person name="Marletaz F."/>
            <person name="Cho S.J."/>
            <person name="Edsinger-Gonzales E."/>
            <person name="Havlak P."/>
            <person name="Hellsten U."/>
            <person name="Kuo D.H."/>
            <person name="Larsson T."/>
            <person name="Lv J."/>
            <person name="Arendt D."/>
            <person name="Savage R."/>
            <person name="Osoegawa K."/>
            <person name="de Jong P."/>
            <person name="Grimwood J."/>
            <person name="Chapman J.A."/>
            <person name="Shapiro H."/>
            <person name="Aerts A."/>
            <person name="Otillar R.P."/>
            <person name="Terry A.Y."/>
            <person name="Boore J.L."/>
            <person name="Grigoriev I.V."/>
            <person name="Lindberg D.R."/>
            <person name="Seaver E.C."/>
            <person name="Weisblat D.A."/>
            <person name="Putnam N.H."/>
            <person name="Rokhsar D.S."/>
        </authorList>
    </citation>
    <scope>NUCLEOTIDE SEQUENCE [LARGE SCALE GENOMIC DNA]</scope>
</reference>
<accession>V4C112</accession>
<dbReference type="KEGG" id="lgi:LOTGIDRAFT_232226"/>
<dbReference type="STRING" id="225164.V4C112"/>
<feature type="non-terminal residue" evidence="2">
    <location>
        <position position="830"/>
    </location>
</feature>
<evidence type="ECO:0000313" key="3">
    <source>
        <dbReference type="Proteomes" id="UP000030746"/>
    </source>
</evidence>
<organism evidence="2 3">
    <name type="scientific">Lottia gigantea</name>
    <name type="common">Giant owl limpet</name>
    <dbReference type="NCBI Taxonomy" id="225164"/>
    <lineage>
        <taxon>Eukaryota</taxon>
        <taxon>Metazoa</taxon>
        <taxon>Spiralia</taxon>
        <taxon>Lophotrochozoa</taxon>
        <taxon>Mollusca</taxon>
        <taxon>Gastropoda</taxon>
        <taxon>Patellogastropoda</taxon>
        <taxon>Lottioidea</taxon>
        <taxon>Lottiidae</taxon>
        <taxon>Lottia</taxon>
    </lineage>
</organism>
<name>V4C112_LOTGI</name>
<dbReference type="OrthoDB" id="6129999at2759"/>
<dbReference type="GO" id="GO:0005737">
    <property type="term" value="C:cytoplasm"/>
    <property type="evidence" value="ECO:0007669"/>
    <property type="project" value="TreeGrafter"/>
</dbReference>
<dbReference type="AlphaFoldDB" id="V4C112"/>
<dbReference type="GO" id="GO:2001224">
    <property type="term" value="P:positive regulation of neuron migration"/>
    <property type="evidence" value="ECO:0007669"/>
    <property type="project" value="TreeGrafter"/>
</dbReference>
<dbReference type="InterPro" id="IPR024849">
    <property type="entry name" value="Shootin-1"/>
</dbReference>
<dbReference type="PANTHER" id="PTHR46606">
    <property type="entry name" value="SHOOTIN-1"/>
    <property type="match status" value="1"/>
</dbReference>
<dbReference type="HOGENOM" id="CLU_341849_0_0_1"/>
<feature type="coiled-coil region" evidence="1">
    <location>
        <begin position="261"/>
        <end position="343"/>
    </location>
</feature>
<sequence>MSTNDKSDDWKVKYLKQEETLKALSSHCFKVVDKYEEVIKKFNENKNKYDAVVKRLDEREKQLLHIRKLLEPVYAEYSTLKEKYEIELECRHEAEKFASKITRENRVLKRQSQAFLDIHDGEVPVEDETDTFKPYLDTLNKKITELEEEKAALSSELKQRNEDFAILQDDYSGLFKKNDLLIKELEQCKVSVAQYKDSLKQVTSVSEAAYEEYENLKKEYEKATVCQNTAETFATEMYAQSEAMKRQSAVLLSSAMSDDRLMKALNEVETLTQQLEMMKKEHRNKLKDFERELEELKDKDIISTLESDNQQLHEERDQLSTQLIQLQTQYSNYEKQYKTLESRYLDVSCMQYSNYEKQYKSLDLDVSCMQYSNYEKHYKSLDLDVSCMQYSNYEKQYKSLDLDVSCMQYSNYEKQYKSLDLDVSCMQYSNYEKQYKSLDVDVSCMQYSNYEKQYKSLDFDVSCMQYSNYEKHYKSLDFDVSCMQYSNYEKQYKSLDFDVSCMQYSNYEKQYKSLDLDVSCMQYSNYEKQYKSLDLDVSCMQYSNYEKQYKSLDLDVSCMQYSNYEKQYKSLDVDVSCMQYSNYEKQYKSLDLDVSCMQYSNYEKQYKSLDLDVSCMQYSNYEKHYKSLDLDVSCMQYSNYEKQYKSLDLDVSCMQYSNYEKQYKSLDLDVSCMHNSRRHFTLQLDTELEKKYEDILHPPPPPPPPLPPVSVMKNRGFLSRSQSKRTKERNIKLATGGAKANEDYNKAINEMMSRIKQGNQALRPVLKPVRRPSCPDDNAGAMEELHTMLSKMKRNRSVGDLLSIEDDDEYQLPESELKSTFQKIKKAEDK</sequence>
<dbReference type="GO" id="GO:0044295">
    <property type="term" value="C:axonal growth cone"/>
    <property type="evidence" value="ECO:0007669"/>
    <property type="project" value="TreeGrafter"/>
</dbReference>
<dbReference type="GO" id="GO:0048812">
    <property type="term" value="P:neuron projection morphogenesis"/>
    <property type="evidence" value="ECO:0007669"/>
    <property type="project" value="TreeGrafter"/>
</dbReference>
<feature type="coiled-coil region" evidence="1">
    <location>
        <begin position="32"/>
        <end position="59"/>
    </location>
</feature>